<dbReference type="RefSeq" id="WP_310965995.1">
    <property type="nucleotide sequence ID" value="NZ_JAVMBO010000007.1"/>
</dbReference>
<evidence type="ECO:0000313" key="3">
    <source>
        <dbReference type="Proteomes" id="UP001267407"/>
    </source>
</evidence>
<dbReference type="Proteomes" id="UP001267407">
    <property type="component" value="Unassembled WGS sequence"/>
</dbReference>
<dbReference type="Pfam" id="PF04230">
    <property type="entry name" value="PS_pyruv_trans"/>
    <property type="match status" value="1"/>
</dbReference>
<keyword evidence="2" id="KW-0328">Glycosyltransferase</keyword>
<sequence>MAIFYYSDFKTEFNSSNFGDDINPYLIRQLFNSSIIESKDICIVGIGTLLNKKNVDRLSPYTKKIVFSTGVGYGDVPSNFDESWEFVCVRGPKSASQLGLSADKAVCDGAILLSDFYPIIAESDKKIEKIFIPHLKTHWAAGRALRKIVERAGYFYLSPDVPTDFFVEKVSIAKVVVTEAMHGAILADTMRVPWIPVSIHEHLSFKWEDWFSSLGLQYENYRISPPIWNPAKNDLKRVIKLPYQFSKECLVEAKFRLLLHTCQAVLSDEAVLKSKKISLYNSVEYINKKYGDGMAN</sequence>
<proteinExistence type="predicted"/>
<dbReference type="GO" id="GO:0016757">
    <property type="term" value="F:glycosyltransferase activity"/>
    <property type="evidence" value="ECO:0007669"/>
    <property type="project" value="UniProtKB-KW"/>
</dbReference>
<dbReference type="EMBL" id="JAVMBO010000007">
    <property type="protein sequence ID" value="MDS1309932.1"/>
    <property type="molecule type" value="Genomic_DNA"/>
</dbReference>
<evidence type="ECO:0000313" key="2">
    <source>
        <dbReference type="EMBL" id="MDS1309932.1"/>
    </source>
</evidence>
<protein>
    <submittedName>
        <fullName evidence="2">Polysaccharide pyruvyl transferase family protein</fullName>
        <ecNumber evidence="2">2.4.-.-</ecNumber>
    </submittedName>
</protein>
<gene>
    <name evidence="2" type="ORF">RKA07_07390</name>
</gene>
<feature type="domain" description="Polysaccharide pyruvyl transferase" evidence="1">
    <location>
        <begin position="39"/>
        <end position="200"/>
    </location>
</feature>
<name>A0ABU2HFX1_9GAMM</name>
<evidence type="ECO:0000259" key="1">
    <source>
        <dbReference type="Pfam" id="PF04230"/>
    </source>
</evidence>
<organism evidence="2 3">
    <name type="scientific">Marinobacter xiaoshiensis</name>
    <dbReference type="NCBI Taxonomy" id="3073652"/>
    <lineage>
        <taxon>Bacteria</taxon>
        <taxon>Pseudomonadati</taxon>
        <taxon>Pseudomonadota</taxon>
        <taxon>Gammaproteobacteria</taxon>
        <taxon>Pseudomonadales</taxon>
        <taxon>Marinobacteraceae</taxon>
        <taxon>Marinobacter</taxon>
    </lineage>
</organism>
<accession>A0ABU2HFX1</accession>
<keyword evidence="2" id="KW-0808">Transferase</keyword>
<reference evidence="2" key="1">
    <citation type="submission" date="2023-09" db="EMBL/GenBank/DDBJ databases">
        <title>Marinobacter sediminicola sp. nov. and Marinobacter maritimum sp. nov., isolated from marine sediment.</title>
        <authorList>
            <person name="An J."/>
        </authorList>
    </citation>
    <scope>NUCLEOTIDE SEQUENCE</scope>
    <source>
        <strain evidence="2">F60267</strain>
    </source>
</reference>
<comment type="caution">
    <text evidence="2">The sequence shown here is derived from an EMBL/GenBank/DDBJ whole genome shotgun (WGS) entry which is preliminary data.</text>
</comment>
<keyword evidence="3" id="KW-1185">Reference proteome</keyword>
<dbReference type="EC" id="2.4.-.-" evidence="2"/>
<dbReference type="InterPro" id="IPR007345">
    <property type="entry name" value="Polysacch_pyruvyl_Trfase"/>
</dbReference>